<protein>
    <submittedName>
        <fullName evidence="2">Uncharacterized protein</fullName>
    </submittedName>
</protein>
<dbReference type="AlphaFoldDB" id="Q39FD4"/>
<dbReference type="RefSeq" id="WP_011352375.1">
    <property type="nucleotide sequence ID" value="NC_007510.1"/>
</dbReference>
<organism evidence="2 3">
    <name type="scientific">Burkholderia lata (strain ATCC 17760 / DSM 23089 / LMG 22485 / NCIMB 9086 / R18194 / 383)</name>
    <dbReference type="NCBI Taxonomy" id="482957"/>
    <lineage>
        <taxon>Bacteria</taxon>
        <taxon>Pseudomonadati</taxon>
        <taxon>Pseudomonadota</taxon>
        <taxon>Betaproteobacteria</taxon>
        <taxon>Burkholderiales</taxon>
        <taxon>Burkholderiaceae</taxon>
        <taxon>Burkholderia</taxon>
        <taxon>Burkholderia cepacia complex</taxon>
    </lineage>
</organism>
<gene>
    <name evidence="2" type="ordered locus">Bcep18194_A5238</name>
</gene>
<keyword evidence="3" id="KW-1185">Reference proteome</keyword>
<evidence type="ECO:0000256" key="1">
    <source>
        <dbReference type="SAM" id="MobiDB-lite"/>
    </source>
</evidence>
<sequence length="207" mass="23333">MTIKSGTPCQKWIPTKSNKSGRCDDKKTQVRLPSPPACGKSVAPLKFPGAEADISFRCRADHKGPHAIRWSSHAPPQRIATAYRYTRKLSKNMKEILQILDSIDWPTSVTRPDIENHYDVYLVDDKAVDELNSKYGISIFGSKDNNRIAIHRNHTPQPGEHHFVFNGSNNIAVLDEKSAFRGKVIFENNCRCVLMGHQHALTIHAHL</sequence>
<dbReference type="EMBL" id="CP000151">
    <property type="protein sequence ID" value="ABB08832.1"/>
    <property type="molecule type" value="Genomic_DNA"/>
</dbReference>
<dbReference type="Proteomes" id="UP000002705">
    <property type="component" value="Chromosome 1"/>
</dbReference>
<dbReference type="HOGENOM" id="CLU_1324378_0_0_4"/>
<dbReference type="KEGG" id="bur:Bcep18194_A5238"/>
<dbReference type="PATRIC" id="fig|482957.22.peg.2183"/>
<accession>Q39FD4</accession>
<proteinExistence type="predicted"/>
<reference evidence="2" key="1">
    <citation type="submission" date="2009-01" db="EMBL/GenBank/DDBJ databases">
        <title>Complete sequence of chromosome 1 of Burkholderia sp. 383.</title>
        <authorList>
            <consortium name="US DOE Joint Genome Institute"/>
            <person name="Copeland A."/>
            <person name="Lucas S."/>
            <person name="Lapidus A."/>
            <person name="Barry K."/>
            <person name="Detter J.C."/>
            <person name="Glavina T."/>
            <person name="Hammon N."/>
            <person name="Israni S."/>
            <person name="Pitluck S."/>
            <person name="Chain P."/>
            <person name="Malfatti S."/>
            <person name="Shin M."/>
            <person name="Vergez L."/>
            <person name="Schmutz J."/>
            <person name="Larimer F."/>
            <person name="Land M."/>
            <person name="Kyrpides N."/>
            <person name="Lykidis A."/>
            <person name="Richardson P."/>
        </authorList>
    </citation>
    <scope>NUCLEOTIDE SEQUENCE</scope>
    <source>
        <strain evidence="2">383</strain>
    </source>
</reference>
<evidence type="ECO:0000313" key="2">
    <source>
        <dbReference type="EMBL" id="ABB08832.1"/>
    </source>
</evidence>
<name>Q39FD4_BURL3</name>
<feature type="region of interest" description="Disordered" evidence="1">
    <location>
        <begin position="14"/>
        <end position="35"/>
    </location>
</feature>
<evidence type="ECO:0000313" key="3">
    <source>
        <dbReference type="Proteomes" id="UP000002705"/>
    </source>
</evidence>
<dbReference type="GeneID" id="45099717"/>